<dbReference type="Pfam" id="PF22513">
    <property type="entry name" value="FitA-like_RHH"/>
    <property type="match status" value="1"/>
</dbReference>
<keyword evidence="2" id="KW-0238">DNA-binding</keyword>
<dbReference type="GO" id="GO:0003677">
    <property type="term" value="F:DNA binding"/>
    <property type="evidence" value="ECO:0007669"/>
    <property type="project" value="UniProtKB-KW"/>
</dbReference>
<proteinExistence type="predicted"/>
<dbReference type="SUPFAM" id="SSF47598">
    <property type="entry name" value="Ribbon-helix-helix"/>
    <property type="match status" value="1"/>
</dbReference>
<dbReference type="InterPro" id="IPR053853">
    <property type="entry name" value="FitA-like_RHH"/>
</dbReference>
<reference evidence="3" key="1">
    <citation type="submission" date="2017-05" db="EMBL/GenBank/DDBJ databases">
        <authorList>
            <person name="Sharma S."/>
            <person name="Sidhu C."/>
            <person name="Pinnaka A.K."/>
        </authorList>
    </citation>
    <scope>NUCLEOTIDE SEQUENCE [LARGE SCALE GENOMIC DNA]</scope>
    <source>
        <strain evidence="3">AK93</strain>
    </source>
</reference>
<sequence length="79" mass="8698">MAKLLVRGVDARVAQALKERAARNRCSVEAEHRAILEQALCQTPRRSLAEVLAEMPDVGRDADFARVDDNEAPGIFDGH</sequence>
<name>A0A3E0WY57_9GAMM</name>
<evidence type="ECO:0000313" key="3">
    <source>
        <dbReference type="Proteomes" id="UP000256763"/>
    </source>
</evidence>
<dbReference type="GO" id="GO:0006355">
    <property type="term" value="P:regulation of DNA-templated transcription"/>
    <property type="evidence" value="ECO:0007669"/>
    <property type="project" value="InterPro"/>
</dbReference>
<protein>
    <submittedName>
        <fullName evidence="2">DNA-binding protein</fullName>
    </submittedName>
</protein>
<dbReference type="EMBL" id="NFZW01000008">
    <property type="protein sequence ID" value="RFA36837.1"/>
    <property type="molecule type" value="Genomic_DNA"/>
</dbReference>
<dbReference type="AlphaFoldDB" id="A0A3E0WY57"/>
<feature type="domain" description="Antitoxin FitA-like ribbon-helix-helix" evidence="1">
    <location>
        <begin position="2"/>
        <end position="40"/>
    </location>
</feature>
<dbReference type="InterPro" id="IPR013321">
    <property type="entry name" value="Arc_rbn_hlx_hlx"/>
</dbReference>
<evidence type="ECO:0000259" key="1">
    <source>
        <dbReference type="Pfam" id="PF22513"/>
    </source>
</evidence>
<accession>A0A3E0WY57</accession>
<comment type="caution">
    <text evidence="2">The sequence shown here is derived from an EMBL/GenBank/DDBJ whole genome shotgun (WGS) entry which is preliminary data.</text>
</comment>
<dbReference type="InterPro" id="IPR010985">
    <property type="entry name" value="Ribbon_hlx_hlx"/>
</dbReference>
<gene>
    <name evidence="2" type="ORF">CAL65_09955</name>
</gene>
<dbReference type="Gene3D" id="1.10.1220.10">
    <property type="entry name" value="Met repressor-like"/>
    <property type="match status" value="1"/>
</dbReference>
<evidence type="ECO:0000313" key="2">
    <source>
        <dbReference type="EMBL" id="RFA36837.1"/>
    </source>
</evidence>
<dbReference type="RefSeq" id="WP_116347779.1">
    <property type="nucleotide sequence ID" value="NZ_NFZW01000008.1"/>
</dbReference>
<organism evidence="2 3">
    <name type="scientific">Alkalilimnicola ehrlichii</name>
    <dbReference type="NCBI Taxonomy" id="351052"/>
    <lineage>
        <taxon>Bacteria</taxon>
        <taxon>Pseudomonadati</taxon>
        <taxon>Pseudomonadota</taxon>
        <taxon>Gammaproteobacteria</taxon>
        <taxon>Chromatiales</taxon>
        <taxon>Ectothiorhodospiraceae</taxon>
        <taxon>Alkalilimnicola</taxon>
    </lineage>
</organism>
<dbReference type="Proteomes" id="UP000256763">
    <property type="component" value="Unassembled WGS sequence"/>
</dbReference>
<keyword evidence="3" id="KW-1185">Reference proteome</keyword>